<dbReference type="PANTHER" id="PTHR30492">
    <property type="entry name" value="METHYLGLYOXAL SYNTHASE"/>
    <property type="match status" value="1"/>
</dbReference>
<dbReference type="Pfam" id="PF19279">
    <property type="entry name" value="YegS_C"/>
    <property type="match status" value="1"/>
</dbReference>
<protein>
    <submittedName>
        <fullName evidence="2">Diacylglycerol kinase family protein</fullName>
    </submittedName>
</protein>
<organism evidence="2 3">
    <name type="scientific">Sphingomonas naphthae</name>
    <dbReference type="NCBI Taxonomy" id="1813468"/>
    <lineage>
        <taxon>Bacteria</taxon>
        <taxon>Pseudomonadati</taxon>
        <taxon>Pseudomonadota</taxon>
        <taxon>Alphaproteobacteria</taxon>
        <taxon>Sphingomonadales</taxon>
        <taxon>Sphingomonadaceae</taxon>
        <taxon>Sphingomonas</taxon>
    </lineage>
</organism>
<dbReference type="InterPro" id="IPR004363">
    <property type="entry name" value="Methylgl_synth"/>
</dbReference>
<dbReference type="RefSeq" id="WP_273687670.1">
    <property type="nucleotide sequence ID" value="NZ_CP117411.1"/>
</dbReference>
<dbReference type="GO" id="GO:0016301">
    <property type="term" value="F:kinase activity"/>
    <property type="evidence" value="ECO:0007669"/>
    <property type="project" value="UniProtKB-KW"/>
</dbReference>
<evidence type="ECO:0000313" key="2">
    <source>
        <dbReference type="EMBL" id="WCT73447.1"/>
    </source>
</evidence>
<dbReference type="InterPro" id="IPR016064">
    <property type="entry name" value="NAD/diacylglycerol_kinase_sf"/>
</dbReference>
<dbReference type="Pfam" id="PF00781">
    <property type="entry name" value="DAGK_cat"/>
    <property type="match status" value="1"/>
</dbReference>
<sequence length="301" mass="32401">MSDLPRSAVLIVNAKARRGQKLFREACTKLKAAGIDLIATHALTDPDQLVPTVKQAVADGAPMVIVGGGDGSLSSSVDYLVGTDCVFALLPFGTANSFARSLCIPLDIDGAIDVIATGQRRRIDLGMIDGDYYANCAAIGISPLIAQTVPHNLKKVAGRPGYLTWAAIQSFRFKPFHLIVDDGHTRSETEALEVRIANGAYHGGTELVDAQVDSGEIVVQVVVGKVKRRLAWSWLLAILRHRSMKDTVVEYRGREMRIETIPPLPISIDGEVTVNTPVTAKVARGVIEVAAPRDEQEDCPV</sequence>
<dbReference type="InterPro" id="IPR001206">
    <property type="entry name" value="Diacylglycerol_kinase_cat_dom"/>
</dbReference>
<dbReference type="InterPro" id="IPR017438">
    <property type="entry name" value="ATP-NAD_kinase_N"/>
</dbReference>
<accession>A0ABY7TJQ0</accession>
<gene>
    <name evidence="2" type="ORF">PQ455_17865</name>
</gene>
<evidence type="ECO:0000313" key="3">
    <source>
        <dbReference type="Proteomes" id="UP001220395"/>
    </source>
</evidence>
<dbReference type="InterPro" id="IPR045540">
    <property type="entry name" value="YegS/DAGK_C"/>
</dbReference>
<keyword evidence="2" id="KW-0808">Transferase</keyword>
<dbReference type="PROSITE" id="PS50146">
    <property type="entry name" value="DAGK"/>
    <property type="match status" value="1"/>
</dbReference>
<keyword evidence="2" id="KW-0418">Kinase</keyword>
<keyword evidence="3" id="KW-1185">Reference proteome</keyword>
<dbReference type="PANTHER" id="PTHR30492:SF0">
    <property type="entry name" value="METHYLGLYOXAL SYNTHASE"/>
    <property type="match status" value="1"/>
</dbReference>
<dbReference type="Proteomes" id="UP001220395">
    <property type="component" value="Chromosome"/>
</dbReference>
<evidence type="ECO:0000259" key="1">
    <source>
        <dbReference type="PROSITE" id="PS50146"/>
    </source>
</evidence>
<dbReference type="SUPFAM" id="SSF111331">
    <property type="entry name" value="NAD kinase/diacylglycerol kinase-like"/>
    <property type="match status" value="1"/>
</dbReference>
<name>A0ABY7TJQ0_9SPHN</name>
<feature type="domain" description="DAGKc" evidence="1">
    <location>
        <begin position="3"/>
        <end position="132"/>
    </location>
</feature>
<proteinExistence type="predicted"/>
<dbReference type="Gene3D" id="3.40.50.10330">
    <property type="entry name" value="Probable inorganic polyphosphate/atp-NAD kinase, domain 1"/>
    <property type="match status" value="1"/>
</dbReference>
<dbReference type="EMBL" id="CP117411">
    <property type="protein sequence ID" value="WCT73447.1"/>
    <property type="molecule type" value="Genomic_DNA"/>
</dbReference>
<reference evidence="2 3" key="1">
    <citation type="submission" date="2023-02" db="EMBL/GenBank/DDBJ databases">
        <title>Genome sequence of Sphingomonas naphthae.</title>
        <authorList>
            <person name="Kim S."/>
            <person name="Heo J."/>
            <person name="Kwon S.-W."/>
        </authorList>
    </citation>
    <scope>NUCLEOTIDE SEQUENCE [LARGE SCALE GENOMIC DNA]</scope>
    <source>
        <strain evidence="2 3">KACC 18716</strain>
    </source>
</reference>
<dbReference type="Gene3D" id="2.60.200.40">
    <property type="match status" value="1"/>
</dbReference>